<keyword evidence="3" id="KW-0238">DNA-binding</keyword>
<dbReference type="GO" id="GO:0042127">
    <property type="term" value="P:regulation of cell population proliferation"/>
    <property type="evidence" value="ECO:0007669"/>
    <property type="project" value="TreeGrafter"/>
</dbReference>
<keyword evidence="2" id="KW-0805">Transcription regulation</keyword>
<dbReference type="InterPro" id="IPR004827">
    <property type="entry name" value="bZIP"/>
</dbReference>
<dbReference type="AlphaFoldDB" id="A0A3S5CLY4"/>
<name>A0A3S5CLY4_9PLAT</name>
<dbReference type="InterPro" id="IPR050946">
    <property type="entry name" value="AP-1_TF_bZIP"/>
</dbReference>
<protein>
    <recommendedName>
        <fullName evidence="6">BZIP domain-containing protein</fullName>
    </recommendedName>
</protein>
<dbReference type="GO" id="GO:0005667">
    <property type="term" value="C:transcription regulator complex"/>
    <property type="evidence" value="ECO:0007669"/>
    <property type="project" value="TreeGrafter"/>
</dbReference>
<dbReference type="SMART" id="SM00338">
    <property type="entry name" value="BRLZ"/>
    <property type="match status" value="1"/>
</dbReference>
<dbReference type="PANTHER" id="PTHR11462:SF35">
    <property type="entry name" value="TRANSCRIPTION FACTOR JRA"/>
    <property type="match status" value="1"/>
</dbReference>
<dbReference type="EMBL" id="CAAALY010041556">
    <property type="protein sequence ID" value="VEL19437.1"/>
    <property type="molecule type" value="Genomic_DNA"/>
</dbReference>
<evidence type="ECO:0000256" key="5">
    <source>
        <dbReference type="SAM" id="MobiDB-lite"/>
    </source>
</evidence>
<dbReference type="Gene3D" id="1.20.5.170">
    <property type="match status" value="1"/>
</dbReference>
<feature type="compositionally biased region" description="Low complexity" evidence="5">
    <location>
        <begin position="333"/>
        <end position="348"/>
    </location>
</feature>
<organism evidence="7 8">
    <name type="scientific">Protopolystoma xenopodis</name>
    <dbReference type="NCBI Taxonomy" id="117903"/>
    <lineage>
        <taxon>Eukaryota</taxon>
        <taxon>Metazoa</taxon>
        <taxon>Spiralia</taxon>
        <taxon>Lophotrochozoa</taxon>
        <taxon>Platyhelminthes</taxon>
        <taxon>Monogenea</taxon>
        <taxon>Polyopisthocotylea</taxon>
        <taxon>Polystomatidea</taxon>
        <taxon>Polystomatidae</taxon>
        <taxon>Protopolystoma</taxon>
    </lineage>
</organism>
<dbReference type="PANTHER" id="PTHR11462">
    <property type="entry name" value="JUN TRANSCRIPTION FACTOR-RELATED"/>
    <property type="match status" value="1"/>
</dbReference>
<dbReference type="Pfam" id="PF00170">
    <property type="entry name" value="bZIP_1"/>
    <property type="match status" value="1"/>
</dbReference>
<feature type="domain" description="BZIP" evidence="6">
    <location>
        <begin position="372"/>
        <end position="435"/>
    </location>
</feature>
<keyword evidence="4" id="KW-0804">Transcription</keyword>
<reference evidence="7" key="1">
    <citation type="submission" date="2018-11" db="EMBL/GenBank/DDBJ databases">
        <authorList>
            <consortium name="Pathogen Informatics"/>
        </authorList>
    </citation>
    <scope>NUCLEOTIDE SEQUENCE</scope>
</reference>
<dbReference type="PROSITE" id="PS50217">
    <property type="entry name" value="BZIP"/>
    <property type="match status" value="1"/>
</dbReference>
<dbReference type="Pfam" id="PF03957">
    <property type="entry name" value="Jun"/>
    <property type="match status" value="1"/>
</dbReference>
<dbReference type="InterPro" id="IPR046347">
    <property type="entry name" value="bZIP_sf"/>
</dbReference>
<evidence type="ECO:0000256" key="3">
    <source>
        <dbReference type="ARBA" id="ARBA00023125"/>
    </source>
</evidence>
<evidence type="ECO:0000313" key="8">
    <source>
        <dbReference type="Proteomes" id="UP000784294"/>
    </source>
</evidence>
<feature type="compositionally biased region" description="Polar residues" evidence="5">
    <location>
        <begin position="276"/>
        <end position="285"/>
    </location>
</feature>
<proteinExistence type="inferred from homology"/>
<dbReference type="GO" id="GO:0051726">
    <property type="term" value="P:regulation of cell cycle"/>
    <property type="evidence" value="ECO:0007669"/>
    <property type="project" value="TreeGrafter"/>
</dbReference>
<dbReference type="OrthoDB" id="6286770at2759"/>
<dbReference type="InterPro" id="IPR005643">
    <property type="entry name" value="JNK"/>
</dbReference>
<dbReference type="PRINTS" id="PR00043">
    <property type="entry name" value="LEUZIPPRJUN"/>
</dbReference>
<sequence length="445" mass="48640">MISKECENIKDELYLPNASSQGSSALRPNSLNLPIGVESRTQAPTPIPTPSLGDINPILLTPEFERILQHLKASPQTPGSFLNPKFVSEEQEKFANVFTQKLNEFKDQACFATLATNSGHPNVIMNPTNQMASSASELGPQQFIDISNLAGIIQKSVQQSQEQYTQHSFILLSPTGVDPRSLSGHSASQTFFNQLATDNSVNTLVLGTQGSSVTGSLALAIPQQATFKQDNNTLQMPVSFSISMPTQGQAQTVPTAQTFIPLKSTNRSNADAALGNISNSPSMSASVRPCSEASDPSTHLFSDCGQTSEPASLDVNTRISSDVFDSRRPIRCSSASSESSSSHPLTESSKLDSSRLSDLSSNSRIDPNEQSKLRLERKRARNRDAARKCRERKIRLIRTLEKDVAQLTEENKRLKNKLTQSRNEVERLKLFVINHLEKGCPIVIS</sequence>
<evidence type="ECO:0000256" key="1">
    <source>
        <dbReference type="ARBA" id="ARBA00006882"/>
    </source>
</evidence>
<evidence type="ECO:0000259" key="6">
    <source>
        <dbReference type="PROSITE" id="PS50217"/>
    </source>
</evidence>
<comment type="similarity">
    <text evidence="1">Belongs to the bZIP family. Jun subfamily.</text>
</comment>
<dbReference type="CDD" id="cd14696">
    <property type="entry name" value="bZIP_Jun"/>
    <property type="match status" value="1"/>
</dbReference>
<evidence type="ECO:0000313" key="7">
    <source>
        <dbReference type="EMBL" id="VEL19437.1"/>
    </source>
</evidence>
<dbReference type="PROSITE" id="PS00036">
    <property type="entry name" value="BZIP_BASIC"/>
    <property type="match status" value="1"/>
</dbReference>
<accession>A0A3S5CLY4</accession>
<dbReference type="InterPro" id="IPR002112">
    <property type="entry name" value="Leuzip_Jun"/>
</dbReference>
<feature type="region of interest" description="Disordered" evidence="5">
    <location>
        <begin position="328"/>
        <end position="386"/>
    </location>
</feature>
<feature type="region of interest" description="Disordered" evidence="5">
    <location>
        <begin position="271"/>
        <end position="316"/>
    </location>
</feature>
<dbReference type="GO" id="GO:0000978">
    <property type="term" value="F:RNA polymerase II cis-regulatory region sequence-specific DNA binding"/>
    <property type="evidence" value="ECO:0007669"/>
    <property type="project" value="TreeGrafter"/>
</dbReference>
<dbReference type="GO" id="GO:0000981">
    <property type="term" value="F:DNA-binding transcription factor activity, RNA polymerase II-specific"/>
    <property type="evidence" value="ECO:0007669"/>
    <property type="project" value="TreeGrafter"/>
</dbReference>
<dbReference type="SUPFAM" id="SSF57959">
    <property type="entry name" value="Leucine zipper domain"/>
    <property type="match status" value="1"/>
</dbReference>
<keyword evidence="8" id="KW-1185">Reference proteome</keyword>
<gene>
    <name evidence="7" type="ORF">PXEA_LOCUS12877</name>
</gene>
<evidence type="ECO:0000256" key="4">
    <source>
        <dbReference type="ARBA" id="ARBA00023163"/>
    </source>
</evidence>
<feature type="compositionally biased region" description="Polar residues" evidence="5">
    <location>
        <begin position="294"/>
        <end position="316"/>
    </location>
</feature>
<comment type="caution">
    <text evidence="7">The sequence shown here is derived from an EMBL/GenBank/DDBJ whole genome shotgun (WGS) entry which is preliminary data.</text>
</comment>
<dbReference type="Proteomes" id="UP000784294">
    <property type="component" value="Unassembled WGS sequence"/>
</dbReference>
<evidence type="ECO:0000256" key="2">
    <source>
        <dbReference type="ARBA" id="ARBA00023015"/>
    </source>
</evidence>